<accession>A0A9W7CEI5</accession>
<evidence type="ECO:0000313" key="3">
    <source>
        <dbReference type="Proteomes" id="UP001165160"/>
    </source>
</evidence>
<gene>
    <name evidence="2" type="ORF">TrVE_jg13758</name>
</gene>
<feature type="region of interest" description="Disordered" evidence="1">
    <location>
        <begin position="47"/>
        <end position="66"/>
    </location>
</feature>
<protein>
    <submittedName>
        <fullName evidence="2">Uncharacterized protein</fullName>
    </submittedName>
</protein>
<evidence type="ECO:0000313" key="2">
    <source>
        <dbReference type="EMBL" id="GMI06837.1"/>
    </source>
</evidence>
<keyword evidence="3" id="KW-1185">Reference proteome</keyword>
<proteinExistence type="predicted"/>
<dbReference type="EMBL" id="BRXX01000356">
    <property type="protein sequence ID" value="GMI06837.1"/>
    <property type="molecule type" value="Genomic_DNA"/>
</dbReference>
<feature type="compositionally biased region" description="Pro residues" evidence="1">
    <location>
        <begin position="47"/>
        <end position="57"/>
    </location>
</feature>
<name>A0A9W7CEI5_9STRA</name>
<dbReference type="Proteomes" id="UP001165160">
    <property type="component" value="Unassembled WGS sequence"/>
</dbReference>
<dbReference type="AlphaFoldDB" id="A0A9W7CEI5"/>
<sequence>MLLSCFFRYHTELESQFTAGKTRTTRHPPLGGKNCSGQIGRVVLVHQPPPPPSPPTSLDPASFSISSTPTSLLKPLLELPELPKPSLDRPYRATEWDCQVPVTGKDAVNVHKVLLQQEHKDGLKHGKVGVSLNGRYWVGIQGAEVHVNDHDGLAQSNPHPPQDLHCSP</sequence>
<evidence type="ECO:0000256" key="1">
    <source>
        <dbReference type="SAM" id="MobiDB-lite"/>
    </source>
</evidence>
<comment type="caution">
    <text evidence="2">The sequence shown here is derived from an EMBL/GenBank/DDBJ whole genome shotgun (WGS) entry which is preliminary data.</text>
</comment>
<reference evidence="3" key="1">
    <citation type="journal article" date="2023" name="Commun. Biol.">
        <title>Genome analysis of Parmales, the sister group of diatoms, reveals the evolutionary specialization of diatoms from phago-mixotrophs to photoautotrophs.</title>
        <authorList>
            <person name="Ban H."/>
            <person name="Sato S."/>
            <person name="Yoshikawa S."/>
            <person name="Yamada K."/>
            <person name="Nakamura Y."/>
            <person name="Ichinomiya M."/>
            <person name="Sato N."/>
            <person name="Blanc-Mathieu R."/>
            <person name="Endo H."/>
            <person name="Kuwata A."/>
            <person name="Ogata H."/>
        </authorList>
    </citation>
    <scope>NUCLEOTIDE SEQUENCE [LARGE SCALE GENOMIC DNA]</scope>
    <source>
        <strain evidence="3">NIES 3699</strain>
    </source>
</reference>
<organism evidence="2 3">
    <name type="scientific">Triparma verrucosa</name>
    <dbReference type="NCBI Taxonomy" id="1606542"/>
    <lineage>
        <taxon>Eukaryota</taxon>
        <taxon>Sar</taxon>
        <taxon>Stramenopiles</taxon>
        <taxon>Ochrophyta</taxon>
        <taxon>Bolidophyceae</taxon>
        <taxon>Parmales</taxon>
        <taxon>Triparmaceae</taxon>
        <taxon>Triparma</taxon>
    </lineage>
</organism>